<dbReference type="RefSeq" id="WP_040303964.1">
    <property type="nucleotide sequence ID" value="NZ_BJOA01000067.1"/>
</dbReference>
<proteinExistence type="predicted"/>
<evidence type="ECO:0000313" key="2">
    <source>
        <dbReference type="EMBL" id="SDI90834.1"/>
    </source>
</evidence>
<dbReference type="Proteomes" id="UP000037269">
    <property type="component" value="Unassembled WGS sequence"/>
</dbReference>
<dbReference type="GeneID" id="92840695"/>
<dbReference type="Proteomes" id="UP000182836">
    <property type="component" value="Unassembled WGS sequence"/>
</dbReference>
<reference evidence="2 4" key="2">
    <citation type="submission" date="2016-10" db="EMBL/GenBank/DDBJ databases">
        <authorList>
            <person name="de Groot N.N."/>
        </authorList>
    </citation>
    <scope>NUCLEOTIDE SEQUENCE [LARGE SCALE GENOMIC DNA]</scope>
    <source>
        <strain evidence="2 4">DSM 2895</strain>
    </source>
</reference>
<dbReference type="OrthoDB" id="2381339at2"/>
<gene>
    <name evidence="1" type="ORF">AF333_04385</name>
    <name evidence="2" type="ORF">SAMN04487909_10953</name>
</gene>
<dbReference type="AlphaFoldDB" id="A0A0D1YF63"/>
<accession>A0A0D1YF63</accession>
<reference evidence="1 3" key="1">
    <citation type="submission" date="2015-07" db="EMBL/GenBank/DDBJ databases">
        <title>Fjat-14205 dsm 2895.</title>
        <authorList>
            <person name="Liu B."/>
            <person name="Wang J."/>
            <person name="Zhu Y."/>
            <person name="Liu G."/>
            <person name="Chen Q."/>
            <person name="Chen Z."/>
            <person name="Lan J."/>
            <person name="Che J."/>
            <person name="Ge C."/>
            <person name="Shi H."/>
            <person name="Pan Z."/>
            <person name="Liu X."/>
        </authorList>
    </citation>
    <scope>NUCLEOTIDE SEQUENCE [LARGE SCALE GENOMIC DNA]</scope>
    <source>
        <strain evidence="1 3">DSM 2895</strain>
    </source>
</reference>
<dbReference type="EMBL" id="FNED01000009">
    <property type="protein sequence ID" value="SDI90834.1"/>
    <property type="molecule type" value="Genomic_DNA"/>
</dbReference>
<organism evidence="1 3">
    <name type="scientific">Aneurinibacillus migulanus</name>
    <name type="common">Bacillus migulanus</name>
    <dbReference type="NCBI Taxonomy" id="47500"/>
    <lineage>
        <taxon>Bacteria</taxon>
        <taxon>Bacillati</taxon>
        <taxon>Bacillota</taxon>
        <taxon>Bacilli</taxon>
        <taxon>Bacillales</taxon>
        <taxon>Paenibacillaceae</taxon>
        <taxon>Aneurinibacillus group</taxon>
        <taxon>Aneurinibacillus</taxon>
    </lineage>
</organism>
<evidence type="ECO:0000313" key="4">
    <source>
        <dbReference type="Proteomes" id="UP000182836"/>
    </source>
</evidence>
<keyword evidence="3" id="KW-1185">Reference proteome</keyword>
<protein>
    <submittedName>
        <fullName evidence="1">Membrane protein</fullName>
    </submittedName>
</protein>
<dbReference type="EMBL" id="LGUG01000004">
    <property type="protein sequence ID" value="KON94833.1"/>
    <property type="molecule type" value="Genomic_DNA"/>
</dbReference>
<sequence length="141" mass="16153">MSFCCGASMIGALGSLRHFKTQIHNVPILYCPVCNRIDVHPEIEEEYDILSEYAQADLAPEVDFRDYVTGEHVDSTFENCVSIDNGNISYILRSQIDNALDLMSVAKQLEDEEWSNELKRRLNKLSQRLSRWEAQSNKTLP</sequence>
<name>A0A0D1YF63_ANEMI</name>
<evidence type="ECO:0000313" key="3">
    <source>
        <dbReference type="Proteomes" id="UP000037269"/>
    </source>
</evidence>
<dbReference type="PATRIC" id="fig|47500.12.peg.4040"/>
<evidence type="ECO:0000313" key="1">
    <source>
        <dbReference type="EMBL" id="KON94833.1"/>
    </source>
</evidence>